<protein>
    <submittedName>
        <fullName evidence="11">Mechanosensitive ion channel</fullName>
    </submittedName>
</protein>
<comment type="caution">
    <text evidence="11">The sequence shown here is derived from an EMBL/GenBank/DDBJ whole genome shotgun (WGS) entry which is preliminary data.</text>
</comment>
<dbReference type="InterPro" id="IPR023408">
    <property type="entry name" value="MscS_beta-dom_sf"/>
</dbReference>
<evidence type="ECO:0000313" key="12">
    <source>
        <dbReference type="Proteomes" id="UP000715781"/>
    </source>
</evidence>
<gene>
    <name evidence="11" type="ORF">KME32_18065</name>
</gene>
<feature type="transmembrane region" description="Helical" evidence="7">
    <location>
        <begin position="310"/>
        <end position="328"/>
    </location>
</feature>
<reference evidence="11" key="2">
    <citation type="journal article" date="2022" name="Microbiol. Resour. Announc.">
        <title>Metagenome Sequencing to Explore Phylogenomics of Terrestrial Cyanobacteria.</title>
        <authorList>
            <person name="Ward R.D."/>
            <person name="Stajich J.E."/>
            <person name="Johansen J.R."/>
            <person name="Huntemann M."/>
            <person name="Clum A."/>
            <person name="Foster B."/>
            <person name="Foster B."/>
            <person name="Roux S."/>
            <person name="Palaniappan K."/>
            <person name="Varghese N."/>
            <person name="Mukherjee S."/>
            <person name="Reddy T.B.K."/>
            <person name="Daum C."/>
            <person name="Copeland A."/>
            <person name="Chen I.A."/>
            <person name="Ivanova N.N."/>
            <person name="Kyrpides N.C."/>
            <person name="Shapiro N."/>
            <person name="Eloe-Fadrosh E.A."/>
            <person name="Pietrasiak N."/>
        </authorList>
    </citation>
    <scope>NUCLEOTIDE SEQUENCE</scope>
    <source>
        <strain evidence="11">JT2-VF2</strain>
    </source>
</reference>
<evidence type="ECO:0000256" key="2">
    <source>
        <dbReference type="ARBA" id="ARBA00008017"/>
    </source>
</evidence>
<evidence type="ECO:0000259" key="8">
    <source>
        <dbReference type="Pfam" id="PF00924"/>
    </source>
</evidence>
<dbReference type="SUPFAM" id="SSF50182">
    <property type="entry name" value="Sm-like ribonucleoproteins"/>
    <property type="match status" value="1"/>
</dbReference>
<dbReference type="PANTHER" id="PTHR30347">
    <property type="entry name" value="POTASSIUM CHANNEL RELATED"/>
    <property type="match status" value="1"/>
</dbReference>
<keyword evidence="3" id="KW-1003">Cell membrane</keyword>
<dbReference type="InterPro" id="IPR011014">
    <property type="entry name" value="MscS_channel_TM-2"/>
</dbReference>
<evidence type="ECO:0000259" key="10">
    <source>
        <dbReference type="Pfam" id="PF21088"/>
    </source>
</evidence>
<feature type="transmembrane region" description="Helical" evidence="7">
    <location>
        <begin position="265"/>
        <end position="289"/>
    </location>
</feature>
<proteinExistence type="inferred from homology"/>
<dbReference type="Gene3D" id="1.10.287.1260">
    <property type="match status" value="1"/>
</dbReference>
<dbReference type="Proteomes" id="UP000715781">
    <property type="component" value="Unassembled WGS sequence"/>
</dbReference>
<evidence type="ECO:0000256" key="6">
    <source>
        <dbReference type="ARBA" id="ARBA00023136"/>
    </source>
</evidence>
<dbReference type="InterPro" id="IPR010920">
    <property type="entry name" value="LSM_dom_sf"/>
</dbReference>
<evidence type="ECO:0000313" key="11">
    <source>
        <dbReference type="EMBL" id="MBW4563013.1"/>
    </source>
</evidence>
<feature type="domain" description="Mechanosensitive ion channel MscS C-terminal" evidence="9">
    <location>
        <begin position="426"/>
        <end position="508"/>
    </location>
</feature>
<evidence type="ECO:0000259" key="9">
    <source>
        <dbReference type="Pfam" id="PF21082"/>
    </source>
</evidence>
<keyword evidence="4 7" id="KW-0812">Transmembrane</keyword>
<evidence type="ECO:0000256" key="4">
    <source>
        <dbReference type="ARBA" id="ARBA00022692"/>
    </source>
</evidence>
<dbReference type="InterPro" id="IPR011066">
    <property type="entry name" value="MscS_channel_C_sf"/>
</dbReference>
<dbReference type="EMBL" id="JAHHHN010000010">
    <property type="protein sequence ID" value="MBW4563013.1"/>
    <property type="molecule type" value="Genomic_DNA"/>
</dbReference>
<dbReference type="InterPro" id="IPR049142">
    <property type="entry name" value="MS_channel_1st"/>
</dbReference>
<feature type="transmembrane region" description="Helical" evidence="7">
    <location>
        <begin position="156"/>
        <end position="185"/>
    </location>
</feature>
<reference evidence="11" key="1">
    <citation type="submission" date="2021-05" db="EMBL/GenBank/DDBJ databases">
        <authorList>
            <person name="Pietrasiak N."/>
            <person name="Ward R."/>
            <person name="Stajich J.E."/>
            <person name="Kurbessoian T."/>
        </authorList>
    </citation>
    <scope>NUCLEOTIDE SEQUENCE</scope>
    <source>
        <strain evidence="11">JT2-VF2</strain>
    </source>
</reference>
<evidence type="ECO:0000256" key="7">
    <source>
        <dbReference type="SAM" id="Phobius"/>
    </source>
</evidence>
<dbReference type="SUPFAM" id="SSF82861">
    <property type="entry name" value="Mechanosensitive channel protein MscS (YggB), transmembrane region"/>
    <property type="match status" value="1"/>
</dbReference>
<dbReference type="Gene3D" id="3.30.70.100">
    <property type="match status" value="1"/>
</dbReference>
<dbReference type="InterPro" id="IPR049278">
    <property type="entry name" value="MS_channel_C"/>
</dbReference>
<feature type="transmembrane region" description="Helical" evidence="7">
    <location>
        <begin position="206"/>
        <end position="229"/>
    </location>
</feature>
<accession>A0A951UH21</accession>
<comment type="subcellular location">
    <subcellularLocation>
        <location evidence="1">Cell membrane</location>
        <topology evidence="1">Multi-pass membrane protein</topology>
    </subcellularLocation>
</comment>
<name>A0A951UH21_9NOST</name>
<dbReference type="GO" id="GO:0055085">
    <property type="term" value="P:transmembrane transport"/>
    <property type="evidence" value="ECO:0007669"/>
    <property type="project" value="InterPro"/>
</dbReference>
<dbReference type="SUPFAM" id="SSF82689">
    <property type="entry name" value="Mechanosensitive channel protein MscS (YggB), C-terminal domain"/>
    <property type="match status" value="1"/>
</dbReference>
<keyword evidence="5 7" id="KW-1133">Transmembrane helix</keyword>
<feature type="domain" description="Mechanosensitive ion channel MscS" evidence="8">
    <location>
        <begin position="352"/>
        <end position="418"/>
    </location>
</feature>
<comment type="similarity">
    <text evidence="2">Belongs to the MscS (TC 1.A.23) family.</text>
</comment>
<dbReference type="Pfam" id="PF21082">
    <property type="entry name" value="MS_channel_3rd"/>
    <property type="match status" value="1"/>
</dbReference>
<keyword evidence="6 7" id="KW-0472">Membrane</keyword>
<evidence type="ECO:0000256" key="1">
    <source>
        <dbReference type="ARBA" id="ARBA00004651"/>
    </source>
</evidence>
<feature type="transmembrane region" description="Helical" evidence="7">
    <location>
        <begin position="21"/>
        <end position="45"/>
    </location>
</feature>
<dbReference type="Pfam" id="PF00924">
    <property type="entry name" value="MS_channel_2nd"/>
    <property type="match status" value="1"/>
</dbReference>
<feature type="domain" description="Mechanosensitive ion channel transmembrane helices 2/3" evidence="10">
    <location>
        <begin position="310"/>
        <end position="350"/>
    </location>
</feature>
<evidence type="ECO:0000256" key="5">
    <source>
        <dbReference type="ARBA" id="ARBA00022989"/>
    </source>
</evidence>
<dbReference type="Pfam" id="PF21088">
    <property type="entry name" value="MS_channel_1st"/>
    <property type="match status" value="1"/>
</dbReference>
<organism evidence="11 12">
    <name type="scientific">Mojavia pulchra JT2-VF2</name>
    <dbReference type="NCBI Taxonomy" id="287848"/>
    <lineage>
        <taxon>Bacteria</taxon>
        <taxon>Bacillati</taxon>
        <taxon>Cyanobacteriota</taxon>
        <taxon>Cyanophyceae</taxon>
        <taxon>Nostocales</taxon>
        <taxon>Nostocaceae</taxon>
    </lineage>
</organism>
<dbReference type="PANTHER" id="PTHR30347:SF1">
    <property type="entry name" value="MECHANOSENSITIVE CHANNEL MSCK"/>
    <property type="match status" value="1"/>
</dbReference>
<dbReference type="InterPro" id="IPR052702">
    <property type="entry name" value="MscS-like_channel"/>
</dbReference>
<dbReference type="GO" id="GO:0005886">
    <property type="term" value="C:plasma membrane"/>
    <property type="evidence" value="ECO:0007669"/>
    <property type="project" value="UniProtKB-SubCell"/>
</dbReference>
<dbReference type="AlphaFoldDB" id="A0A951UH21"/>
<feature type="transmembrane region" description="Helical" evidence="7">
    <location>
        <begin position="334"/>
        <end position="353"/>
    </location>
</feature>
<evidence type="ECO:0000256" key="3">
    <source>
        <dbReference type="ARBA" id="ARBA00022475"/>
    </source>
</evidence>
<dbReference type="Gene3D" id="2.30.30.60">
    <property type="match status" value="1"/>
</dbReference>
<dbReference type="InterPro" id="IPR006685">
    <property type="entry name" value="MscS_channel_2nd"/>
</dbReference>
<sequence length="567" mass="63968">MNAEISSVWQKISDKIQRFFYRFRIPITIKAISWIVILGCLLTVVPVQAQQRPTAAITLDGRQLFKVSEAGQFSAENRAADANLILKQAVRSTEPVKVEIIEDNQLPVVRVNGRHLVTVTSQDTPTGRTQQEQAEIWAQRITEGIREGQQERRLSYIWRAILFVFLSVVSAFILHQILGWIWCYWLRRLVPRAANDPETGAQPKGIELFLQLTLSLVRAGVWLGAIIYITDLFPLTREWSQRITNILRMSLTSPVISLGESSYSVINILILISLFFGLLAVAGAVTNLLRSRVLQITSVSRGVQQSIAVIINYSLIFIGTVILLQIWGLDISSLAILASILGVAIGFGLQGVAKELISGLVITFERSIQIGDFVEIGEYMGTVERFTARSIHIHTLDDILVIVPNSRLLDKEVVNWSHHNRVSRLVLPVRLAYKSDLNHVRSALLEAANNHPDVLNKPAPKVWFKGFGEDSLDFQLLVWISKPRRQFQIKSDLYFQIDESLRLHNIQIPFPQRSLHVRSGSLPLKISPKLEDSLSQLSAMLTNWLQKQSQNDNSNGSFNSSTKHQRK</sequence>